<dbReference type="SUPFAM" id="SSF69318">
    <property type="entry name" value="Integrin alpha N-terminal domain"/>
    <property type="match status" value="1"/>
</dbReference>
<protein>
    <recommendedName>
        <fullName evidence="3">VCBS repeat-containing protein</fullName>
    </recommendedName>
</protein>
<dbReference type="RefSeq" id="WP_185142208.1">
    <property type="nucleotide sequence ID" value="NZ_JACJVP010000011.1"/>
</dbReference>
<reference evidence="1 2" key="1">
    <citation type="submission" date="2020-08" db="EMBL/GenBank/DDBJ databases">
        <title>Cohnella phylogeny.</title>
        <authorList>
            <person name="Dunlap C."/>
        </authorList>
    </citation>
    <scope>NUCLEOTIDE SEQUENCE [LARGE SCALE GENOMIC DNA]</scope>
    <source>
        <strain evidence="1 2">DSM 28246</strain>
    </source>
</reference>
<dbReference type="EMBL" id="JACJVP010000011">
    <property type="protein sequence ID" value="MBB6670722.1"/>
    <property type="molecule type" value="Genomic_DNA"/>
</dbReference>
<proteinExistence type="predicted"/>
<name>A0A7X0RNE6_9BACL</name>
<keyword evidence="2" id="KW-1185">Reference proteome</keyword>
<dbReference type="InterPro" id="IPR028994">
    <property type="entry name" value="Integrin_alpha_N"/>
</dbReference>
<accession>A0A7X0RNE6</accession>
<dbReference type="AlphaFoldDB" id="A0A7X0RNE6"/>
<dbReference type="PROSITE" id="PS51257">
    <property type="entry name" value="PROKAR_LIPOPROTEIN"/>
    <property type="match status" value="1"/>
</dbReference>
<comment type="caution">
    <text evidence="1">The sequence shown here is derived from an EMBL/GenBank/DDBJ whole genome shotgun (WGS) entry which is preliminary data.</text>
</comment>
<organism evidence="1 2">
    <name type="scientific">Cohnella nanjingensis</name>
    <dbReference type="NCBI Taxonomy" id="1387779"/>
    <lineage>
        <taxon>Bacteria</taxon>
        <taxon>Bacillati</taxon>
        <taxon>Bacillota</taxon>
        <taxon>Bacilli</taxon>
        <taxon>Bacillales</taxon>
        <taxon>Paenibacillaceae</taxon>
        <taxon>Cohnella</taxon>
    </lineage>
</organism>
<gene>
    <name evidence="1" type="ORF">H7C19_08465</name>
</gene>
<evidence type="ECO:0000313" key="2">
    <source>
        <dbReference type="Proteomes" id="UP000547209"/>
    </source>
</evidence>
<sequence length="168" mass="18081">MIKRLMGTGILVLALFAVGGCGVPVTPVELLGPPAQENDAADLTFLALLPEGARLLHPVRYGDVDGDGMNEAVIVYEENVHSKKAMKAALVKKQQEAWKIVWATNGFGYGLDYAGIHDTNGDGQPEILLGWSFGAGGNGLDIYEWTNQQWMLKDTRPYDGPLGSPLAL</sequence>
<dbReference type="Proteomes" id="UP000547209">
    <property type="component" value="Unassembled WGS sequence"/>
</dbReference>
<evidence type="ECO:0008006" key="3">
    <source>
        <dbReference type="Google" id="ProtNLM"/>
    </source>
</evidence>
<evidence type="ECO:0000313" key="1">
    <source>
        <dbReference type="EMBL" id="MBB6670722.1"/>
    </source>
</evidence>